<dbReference type="Proteomes" id="UP001204833">
    <property type="component" value="Unassembled WGS sequence"/>
</dbReference>
<feature type="transmembrane region" description="Helical" evidence="1">
    <location>
        <begin position="95"/>
        <end position="113"/>
    </location>
</feature>
<keyword evidence="1" id="KW-1133">Transmembrane helix</keyword>
<keyword evidence="1" id="KW-0812">Transmembrane</keyword>
<proteinExistence type="predicted"/>
<keyword evidence="4" id="KW-1185">Reference proteome</keyword>
<accession>A0AAD5BGD8</accession>
<protein>
    <submittedName>
        <fullName evidence="3">Uncharacterized protein</fullName>
    </submittedName>
</protein>
<reference evidence="3 4" key="1">
    <citation type="journal article" date="2022" name="DNA Res.">
        <title>Genome analysis of five recently described species of the CUG-Ser clade uncovers Candida theae as a new hybrid lineage with pathogenic potential in the Candida parapsilosis species complex.</title>
        <authorList>
            <person name="Mixao V."/>
            <person name="Del Olmo V."/>
            <person name="Hegedusova E."/>
            <person name="Saus E."/>
            <person name="Pryszcz L."/>
            <person name="Cillingova A."/>
            <person name="Nosek J."/>
            <person name="Gabaldon T."/>
        </authorList>
    </citation>
    <scope>NUCLEOTIDE SEQUENCE [LARGE SCALE GENOMIC DNA]</scope>
    <source>
        <strain evidence="3 4">CBS 12239</strain>
    </source>
</reference>
<sequence>MRPSSRIAILTLLIASITSAIVAPLYGQAEVYHVIQEKMYQPADMAGENIAKTFAGGDPPAMRTSALESINTSASTSVNGTSAEPSASSVSNGSVVMIPAWISIIYLIVNALLSI</sequence>
<evidence type="ECO:0000256" key="1">
    <source>
        <dbReference type="SAM" id="Phobius"/>
    </source>
</evidence>
<keyword evidence="1" id="KW-0472">Membrane</keyword>
<dbReference type="RefSeq" id="XP_051609403.1">
    <property type="nucleotide sequence ID" value="XM_051751355.1"/>
</dbReference>
<keyword evidence="2" id="KW-0732">Signal</keyword>
<feature type="signal peptide" evidence="2">
    <location>
        <begin position="1"/>
        <end position="20"/>
    </location>
</feature>
<dbReference type="AlphaFoldDB" id="A0AAD5BGD8"/>
<comment type="caution">
    <text evidence="3">The sequence shown here is derived from an EMBL/GenBank/DDBJ whole genome shotgun (WGS) entry which is preliminary data.</text>
</comment>
<gene>
    <name evidence="3" type="ORF">KGF57_002080</name>
</gene>
<organism evidence="3 4">
    <name type="scientific">Candida theae</name>
    <dbReference type="NCBI Taxonomy" id="1198502"/>
    <lineage>
        <taxon>Eukaryota</taxon>
        <taxon>Fungi</taxon>
        <taxon>Dikarya</taxon>
        <taxon>Ascomycota</taxon>
        <taxon>Saccharomycotina</taxon>
        <taxon>Pichiomycetes</taxon>
        <taxon>Debaryomycetaceae</taxon>
        <taxon>Candida/Lodderomyces clade</taxon>
        <taxon>Candida</taxon>
    </lineage>
</organism>
<dbReference type="GeneID" id="76150139"/>
<evidence type="ECO:0000313" key="4">
    <source>
        <dbReference type="Proteomes" id="UP001204833"/>
    </source>
</evidence>
<name>A0AAD5BGD8_9ASCO</name>
<dbReference type="EMBL" id="JAIHNG010000104">
    <property type="protein sequence ID" value="KAI5959442.1"/>
    <property type="molecule type" value="Genomic_DNA"/>
</dbReference>
<feature type="chain" id="PRO_5042117153" evidence="2">
    <location>
        <begin position="21"/>
        <end position="115"/>
    </location>
</feature>
<evidence type="ECO:0000313" key="3">
    <source>
        <dbReference type="EMBL" id="KAI5959442.1"/>
    </source>
</evidence>
<evidence type="ECO:0000256" key="2">
    <source>
        <dbReference type="SAM" id="SignalP"/>
    </source>
</evidence>